<evidence type="ECO:0000313" key="3">
    <source>
        <dbReference type="Proteomes" id="UP000310529"/>
    </source>
</evidence>
<name>A0A4P8C794_ECOLX</name>
<dbReference type="AlphaFoldDB" id="A0A4P8C794"/>
<proteinExistence type="predicted"/>
<organism evidence="2 3">
    <name type="scientific">Escherichia coli O145:NM</name>
    <dbReference type="NCBI Taxonomy" id="991919"/>
    <lineage>
        <taxon>Bacteria</taxon>
        <taxon>Pseudomonadati</taxon>
        <taxon>Pseudomonadota</taxon>
        <taxon>Gammaproteobacteria</taxon>
        <taxon>Enterobacterales</taxon>
        <taxon>Enterobacteriaceae</taxon>
        <taxon>Escherichia</taxon>
    </lineage>
</organism>
<feature type="transmembrane region" description="Helical" evidence="1">
    <location>
        <begin position="21"/>
        <end position="37"/>
    </location>
</feature>
<keyword evidence="1" id="KW-1133">Transmembrane helix</keyword>
<keyword evidence="1" id="KW-0812">Transmembrane</keyword>
<dbReference type="EMBL" id="CP031919">
    <property type="protein sequence ID" value="QCH96644.1"/>
    <property type="molecule type" value="Genomic_DNA"/>
</dbReference>
<reference evidence="2 3" key="1">
    <citation type="submission" date="2018-08" db="EMBL/GenBank/DDBJ databases">
        <title>Food and Water Consortium WGS.</title>
        <authorList>
            <person name="Tyson S."/>
            <person name="Peterson C.-L."/>
            <person name="Olson A."/>
            <person name="Tyler S."/>
            <person name="Cabral J."/>
            <person name="Lynch T."/>
            <person name="Knox N."/>
            <person name="Van Domselaar G."/>
            <person name="Graham M."/>
        </authorList>
    </citation>
    <scope>NUCLEOTIDE SEQUENCE [LARGE SCALE GENOMIC DNA]</scope>
    <source>
        <strain evidence="2 3">FWSEC0002</strain>
    </source>
</reference>
<evidence type="ECO:0000313" key="2">
    <source>
        <dbReference type="EMBL" id="QCH96644.1"/>
    </source>
</evidence>
<accession>A0A4P8C794</accession>
<dbReference type="Proteomes" id="UP000310529">
    <property type="component" value="Chromosome"/>
</dbReference>
<sequence>MEKKTITKVKALYRNIQNERFFTVFIGGLAIIVSNQHPGMLFKTNRLCVVLGRISIVFRRNDYGYIII</sequence>
<evidence type="ECO:0000256" key="1">
    <source>
        <dbReference type="SAM" id="Phobius"/>
    </source>
</evidence>
<keyword evidence="1" id="KW-0472">Membrane</keyword>
<gene>
    <name evidence="2" type="ORF">CCU01_030260</name>
</gene>
<protein>
    <submittedName>
        <fullName evidence="2">Uncharacterized protein</fullName>
    </submittedName>
</protein>